<protein>
    <submittedName>
        <fullName evidence="1">Uncharacterized protein</fullName>
    </submittedName>
</protein>
<dbReference type="EMBL" id="LR797097">
    <property type="protein sequence ID" value="CAB4186654.1"/>
    <property type="molecule type" value="Genomic_DNA"/>
</dbReference>
<gene>
    <name evidence="1" type="ORF">UFOVP1151_35</name>
</gene>
<proteinExistence type="predicted"/>
<reference evidence="1" key="1">
    <citation type="submission" date="2020-05" db="EMBL/GenBank/DDBJ databases">
        <authorList>
            <person name="Chiriac C."/>
            <person name="Salcher M."/>
            <person name="Ghai R."/>
            <person name="Kavagutti S V."/>
        </authorList>
    </citation>
    <scope>NUCLEOTIDE SEQUENCE</scope>
</reference>
<sequence length="93" mass="10441">MKSDNEKLEEFLAELDEGIVIADGLAHAFVGLTNTKDGVVAVYSTERIISSLMENDAMDFETAEEYMYFNIIGADVGQRTPVFVDVIPEEFWK</sequence>
<accession>A0A6J5R4V3</accession>
<organism evidence="1">
    <name type="scientific">uncultured Caudovirales phage</name>
    <dbReference type="NCBI Taxonomy" id="2100421"/>
    <lineage>
        <taxon>Viruses</taxon>
        <taxon>Duplodnaviria</taxon>
        <taxon>Heunggongvirae</taxon>
        <taxon>Uroviricota</taxon>
        <taxon>Caudoviricetes</taxon>
        <taxon>Peduoviridae</taxon>
        <taxon>Maltschvirus</taxon>
        <taxon>Maltschvirus maltsch</taxon>
    </lineage>
</organism>
<name>A0A6J5R4V3_9CAUD</name>
<evidence type="ECO:0000313" key="1">
    <source>
        <dbReference type="EMBL" id="CAB4186654.1"/>
    </source>
</evidence>